<dbReference type="EMBL" id="GIFC01018257">
    <property type="protein sequence ID" value="MXV00341.1"/>
    <property type="molecule type" value="Transcribed_RNA"/>
</dbReference>
<organism evidence="2">
    <name type="scientific">Ixodes ricinus</name>
    <name type="common">Common tick</name>
    <name type="synonym">Acarus ricinus</name>
    <dbReference type="NCBI Taxonomy" id="34613"/>
    <lineage>
        <taxon>Eukaryota</taxon>
        <taxon>Metazoa</taxon>
        <taxon>Ecdysozoa</taxon>
        <taxon>Arthropoda</taxon>
        <taxon>Chelicerata</taxon>
        <taxon>Arachnida</taxon>
        <taxon>Acari</taxon>
        <taxon>Parasitiformes</taxon>
        <taxon>Ixodida</taxon>
        <taxon>Ixodoidea</taxon>
        <taxon>Ixodidae</taxon>
        <taxon>Ixodinae</taxon>
        <taxon>Ixodes</taxon>
    </lineage>
</organism>
<proteinExistence type="predicted"/>
<name>A0A6B0VD45_IXORI</name>
<evidence type="ECO:0000256" key="1">
    <source>
        <dbReference type="SAM" id="MobiDB-lite"/>
    </source>
</evidence>
<dbReference type="GO" id="GO:0003714">
    <property type="term" value="F:transcription corepressor activity"/>
    <property type="evidence" value="ECO:0007669"/>
    <property type="project" value="InterPro"/>
</dbReference>
<accession>A0A6B0VD45</accession>
<dbReference type="GO" id="GO:0006351">
    <property type="term" value="P:DNA-templated transcription"/>
    <property type="evidence" value="ECO:0007669"/>
    <property type="project" value="InterPro"/>
</dbReference>
<dbReference type="PANTHER" id="PTHR21243">
    <property type="entry name" value="PROTEIN SCAI"/>
    <property type="match status" value="1"/>
</dbReference>
<feature type="region of interest" description="Disordered" evidence="1">
    <location>
        <begin position="319"/>
        <end position="346"/>
    </location>
</feature>
<feature type="region of interest" description="Disordered" evidence="1">
    <location>
        <begin position="1"/>
        <end position="28"/>
    </location>
</feature>
<evidence type="ECO:0000313" key="2">
    <source>
        <dbReference type="EMBL" id="MXV00341.1"/>
    </source>
</evidence>
<reference evidence="2" key="1">
    <citation type="submission" date="2019-12" db="EMBL/GenBank/DDBJ databases">
        <title>An insight into the sialome of adult female Ixodes ricinus ticks feeding for 6 days.</title>
        <authorList>
            <person name="Perner J."/>
            <person name="Ribeiro J.M.C."/>
        </authorList>
    </citation>
    <scope>NUCLEOTIDE SEQUENCE</scope>
    <source>
        <strain evidence="2">Semi-engorged</strain>
        <tissue evidence="2">Salivary glands</tissue>
    </source>
</reference>
<dbReference type="InterPro" id="IPR022709">
    <property type="entry name" value="SCAI"/>
</dbReference>
<protein>
    <recommendedName>
        <fullName evidence="3">Protein SCAI</fullName>
    </recommendedName>
</protein>
<dbReference type="Pfam" id="PF12070">
    <property type="entry name" value="SCAI"/>
    <property type="match status" value="1"/>
</dbReference>
<evidence type="ECO:0008006" key="3">
    <source>
        <dbReference type="Google" id="ProtNLM"/>
    </source>
</evidence>
<sequence>MQKGSALHYDRLDHVKRPASGGPEDLGQHAPRRMAIMSEIEEQERKIVNEFCHLLEKSKQLFNGLRDLPQYGHKQWQAYFGRTFDVYTKLWKFQQQHRQILDIKYGLKRWQIGEIASKIGQLYYHYYLRTSETNYLNEAFSFYAAIRARGYYSKASKEESLPYSHRSDLMVKKLRYYARFIVVCLLLKKMKLVRDLVRELAKQIDDYTATYEPEDQLEWSLVLGEIKSFIDADNLVNVVDLDSSSIVLSHRLSPLNTPPMEKVPSSHLSLQEILIIGNCCDQTGGGTAQVKFSELTLDMFRMLQTLEREPQEDATQLYDASPAPGRVPFPENGGTGDGRPGKRENPHKYLLYKPSFSQLFVFLASGFKELPPNGVLLLYVSADGSFPNAKQPEDVGYDYGGVTTNSKREPDHSNKRNIQLKDMHCLYPGDLYPYTRKPLFLIMDSDNSHVFQHMPRFFGQPLVALMSPEDVPPAFHDQQHKGNLLTLFLHSPLTALCFVCHVVDVPVSLWDKAQGHLNRFMAEASRVLIRSRSIDPAYLQFYGDDFLRLLMLRFIFCHVVLKLHRMFKIKYSVGDPENLYQRMPQAAMGTPPYLSLPGSNYLPRSHPPIPESEVLDHPALQRTVLELAGVLDVRSLFSDLDEAD</sequence>
<dbReference type="AlphaFoldDB" id="A0A6B0VD45"/>